<sequence length="141" mass="17143">MLIYPIDLFEFSRKYIVLKKIDLSVDSIIELFLEKAKVSQQKYAGKLLSNILLNFFNECEDLQNIYERYYFKEYDTFEEYLFKNLLLDKNEIEFLISKKKVDEKLYFVDLQHAVTDNDENLFRYEEVNFLAKINMILEEIE</sequence>
<dbReference type="Proteomes" id="UP000184114">
    <property type="component" value="Unassembled WGS sequence"/>
</dbReference>
<organism evidence="1 2">
    <name type="scientific">Tissierella praeacuta DSM 18095</name>
    <dbReference type="NCBI Taxonomy" id="1123404"/>
    <lineage>
        <taxon>Bacteria</taxon>
        <taxon>Bacillati</taxon>
        <taxon>Bacillota</taxon>
        <taxon>Tissierellia</taxon>
        <taxon>Tissierellales</taxon>
        <taxon>Tissierellaceae</taxon>
        <taxon>Tissierella</taxon>
    </lineage>
</organism>
<proteinExistence type="predicted"/>
<dbReference type="RefSeq" id="WP_072976227.1">
    <property type="nucleotide sequence ID" value="NZ_FQTY01000010.1"/>
</dbReference>
<evidence type="ECO:0000313" key="2">
    <source>
        <dbReference type="Proteomes" id="UP000184114"/>
    </source>
</evidence>
<dbReference type="EMBL" id="FQTY01000010">
    <property type="protein sequence ID" value="SHE89704.1"/>
    <property type="molecule type" value="Genomic_DNA"/>
</dbReference>
<dbReference type="GeneID" id="90995530"/>
<evidence type="ECO:0000313" key="1">
    <source>
        <dbReference type="EMBL" id="SHE89704.1"/>
    </source>
</evidence>
<accession>A0A1M4X8A7</accession>
<gene>
    <name evidence="1" type="ORF">SAMN02745784_02149</name>
</gene>
<name>A0A1M4X8A7_9FIRM</name>
<protein>
    <submittedName>
        <fullName evidence="1">Uncharacterized protein</fullName>
    </submittedName>
</protein>
<dbReference type="STRING" id="1123404.SAMN02745784_02149"/>
<dbReference type="AlphaFoldDB" id="A0A1M4X8A7"/>
<keyword evidence="2" id="KW-1185">Reference proteome</keyword>
<reference evidence="2" key="1">
    <citation type="submission" date="2016-11" db="EMBL/GenBank/DDBJ databases">
        <authorList>
            <person name="Varghese N."/>
            <person name="Submissions S."/>
        </authorList>
    </citation>
    <scope>NUCLEOTIDE SEQUENCE [LARGE SCALE GENOMIC DNA]</scope>
    <source>
        <strain evidence="2">DSM 18095</strain>
    </source>
</reference>